<dbReference type="OrthoDB" id="1391917at2"/>
<dbReference type="PANTHER" id="PTHR44103">
    <property type="entry name" value="PROPROTEIN CONVERTASE P"/>
    <property type="match status" value="1"/>
</dbReference>
<dbReference type="PROSITE" id="PS51257">
    <property type="entry name" value="PROKAR_LIPOPROTEIN"/>
    <property type="match status" value="1"/>
</dbReference>
<sequence>MKSLPFLSLIFLIACNPREPHEKGKALATKYCGSCHLPVSPALLDKDTWTKHVLPAMAPKVGIGVWHGDQYYPAAQKGAVSFEEWTEIAAYYKDLAPDKLSPVNKPLEEDSSTFSIQLPVWLEYKSTTATTTMVSIHNKTIYSSRDEAAAMWTWDQQLKPTIGMKLESAAVDMDWVTNDTALLTCIGNLRAVDAPKGTLWKFVPGAKENEQVQTIGLGLPRPVQSLATDFNKDGKMDYLVCGFGHNYGGLYILQQKADGDYDKHSVWEVPGAIHAVTGDFNNDGWPDIMALFAYADEGIWLFLNDQKGGFQSKNLLRFPPVYGSTSFQVVDWNKDGKPDILYTAGDNADYSMILKPYHGVYIYLNKGDFTYEQKYFYPINGCTKAFAADFDNDGDLDIATIAFFADLQHQPAEKFIWLEQTKDLQFTPRAIKNLGKEGRWICMDVGDFDEDGAPDIVLGNYSRGFIIQDNFKPDWNTGQPIVLLKNNTIFKHSIVR</sequence>
<dbReference type="EMBL" id="WRXO01000012">
    <property type="protein sequence ID" value="MVT44609.1"/>
    <property type="molecule type" value="Genomic_DNA"/>
</dbReference>
<name>A0A6N8JJP4_9BACT</name>
<keyword evidence="1" id="KW-0732">Signal</keyword>
<evidence type="ECO:0000313" key="2">
    <source>
        <dbReference type="EMBL" id="MVT44609.1"/>
    </source>
</evidence>
<keyword evidence="3" id="KW-1185">Reference proteome</keyword>
<comment type="caution">
    <text evidence="2">The sequence shown here is derived from an EMBL/GenBank/DDBJ whole genome shotgun (WGS) entry which is preliminary data.</text>
</comment>
<protein>
    <submittedName>
        <fullName evidence="2">VCBS repeat-containing protein</fullName>
    </submittedName>
</protein>
<accession>A0A6N8JJP4</accession>
<dbReference type="SUPFAM" id="SSF69318">
    <property type="entry name" value="Integrin alpha N-terminal domain"/>
    <property type="match status" value="1"/>
</dbReference>
<dbReference type="GO" id="GO:0020037">
    <property type="term" value="F:heme binding"/>
    <property type="evidence" value="ECO:0007669"/>
    <property type="project" value="InterPro"/>
</dbReference>
<dbReference type="GO" id="GO:0009055">
    <property type="term" value="F:electron transfer activity"/>
    <property type="evidence" value="ECO:0007669"/>
    <property type="project" value="InterPro"/>
</dbReference>
<dbReference type="AlphaFoldDB" id="A0A6N8JJP4"/>
<dbReference type="Gene3D" id="2.130.10.130">
    <property type="entry name" value="Integrin alpha, N-terminal"/>
    <property type="match status" value="2"/>
</dbReference>
<dbReference type="Proteomes" id="UP000468388">
    <property type="component" value="Unassembled WGS sequence"/>
</dbReference>
<evidence type="ECO:0000313" key="3">
    <source>
        <dbReference type="Proteomes" id="UP000468388"/>
    </source>
</evidence>
<dbReference type="InterPro" id="IPR036909">
    <property type="entry name" value="Cyt_c-like_dom_sf"/>
</dbReference>
<gene>
    <name evidence="2" type="ORF">GO495_28715</name>
</gene>
<reference evidence="2 3" key="1">
    <citation type="submission" date="2019-12" db="EMBL/GenBank/DDBJ databases">
        <title>The draft genomic sequence of strain Chitinophaga oryziterrae JCM 16595.</title>
        <authorList>
            <person name="Zhang X."/>
        </authorList>
    </citation>
    <scope>NUCLEOTIDE SEQUENCE [LARGE SCALE GENOMIC DNA]</scope>
    <source>
        <strain evidence="2 3">JCM 16595</strain>
    </source>
</reference>
<dbReference type="InterPro" id="IPR013517">
    <property type="entry name" value="FG-GAP"/>
</dbReference>
<proteinExistence type="predicted"/>
<organism evidence="2 3">
    <name type="scientific">Chitinophaga oryziterrae</name>
    <dbReference type="NCBI Taxonomy" id="1031224"/>
    <lineage>
        <taxon>Bacteria</taxon>
        <taxon>Pseudomonadati</taxon>
        <taxon>Bacteroidota</taxon>
        <taxon>Chitinophagia</taxon>
        <taxon>Chitinophagales</taxon>
        <taxon>Chitinophagaceae</taxon>
        <taxon>Chitinophaga</taxon>
    </lineage>
</organism>
<dbReference type="RefSeq" id="WP_157303400.1">
    <property type="nucleotide sequence ID" value="NZ_BAAAZB010000018.1"/>
</dbReference>
<dbReference type="InterPro" id="IPR028994">
    <property type="entry name" value="Integrin_alpha_N"/>
</dbReference>
<dbReference type="SUPFAM" id="SSF46626">
    <property type="entry name" value="Cytochrome c"/>
    <property type="match status" value="1"/>
</dbReference>
<dbReference type="Pfam" id="PF13517">
    <property type="entry name" value="FG-GAP_3"/>
    <property type="match status" value="2"/>
</dbReference>
<evidence type="ECO:0000256" key="1">
    <source>
        <dbReference type="ARBA" id="ARBA00022729"/>
    </source>
</evidence>
<dbReference type="PANTHER" id="PTHR44103:SF1">
    <property type="entry name" value="PROPROTEIN CONVERTASE P"/>
    <property type="match status" value="1"/>
</dbReference>